<evidence type="ECO:0000313" key="2">
    <source>
        <dbReference type="EMBL" id="KAF9489150.1"/>
    </source>
</evidence>
<dbReference type="AlphaFoldDB" id="A0A9P5ZM69"/>
<sequence length="430" mass="47852">MPNDVSPSSAGSSPMYIPTTSRLPAMNLSYSPTTSKNPINTLFRFSPTPSLSSLVNPPMDTLDNVAEPLYTWMAQSLDLFIEDLAVSLKKYHSPKFDAIVLLDNYGLQNGQLWERSADFQARLLAVLARWETPHVEGIWLVSLNEELPSFCIHPPCPEILSISYKGEDLYSFSHVYLLQLGHITLTLHQILDELATLKENPRGFVFDPEYKALRSLKGLSDPSLLKATWGVLMFHARKAHEQISLKLRVHCITLTQIEEVSIHSNDSTILVVREEFLKNSPCTNVLQLLQREDYRTGIPSSIQEPVHKWLQNLPKPLPATPSHVYRSNLNPVTLVPAVLPSITTPHPVQVHFTSTNPSMSVYLPGFGTIEDTQGVGFSSIQSHRAVSTLSTNRRPEIGGPLKHPQDSVHSLPSSPRSNSPTNLQPLLLAS</sequence>
<dbReference type="OrthoDB" id="3068921at2759"/>
<proteinExistence type="predicted"/>
<organism evidence="2 3">
    <name type="scientific">Pleurotus eryngii</name>
    <name type="common">Boletus of the steppes</name>
    <dbReference type="NCBI Taxonomy" id="5323"/>
    <lineage>
        <taxon>Eukaryota</taxon>
        <taxon>Fungi</taxon>
        <taxon>Dikarya</taxon>
        <taxon>Basidiomycota</taxon>
        <taxon>Agaricomycotina</taxon>
        <taxon>Agaricomycetes</taxon>
        <taxon>Agaricomycetidae</taxon>
        <taxon>Agaricales</taxon>
        <taxon>Pleurotineae</taxon>
        <taxon>Pleurotaceae</taxon>
        <taxon>Pleurotus</taxon>
    </lineage>
</organism>
<name>A0A9P5ZM69_PLEER</name>
<evidence type="ECO:0000256" key="1">
    <source>
        <dbReference type="SAM" id="MobiDB-lite"/>
    </source>
</evidence>
<feature type="region of interest" description="Disordered" evidence="1">
    <location>
        <begin position="386"/>
        <end position="430"/>
    </location>
</feature>
<accession>A0A9P5ZM69</accession>
<comment type="caution">
    <text evidence="2">The sequence shown here is derived from an EMBL/GenBank/DDBJ whole genome shotgun (WGS) entry which is preliminary data.</text>
</comment>
<reference evidence="2" key="1">
    <citation type="submission" date="2020-11" db="EMBL/GenBank/DDBJ databases">
        <authorList>
            <consortium name="DOE Joint Genome Institute"/>
            <person name="Ahrendt S."/>
            <person name="Riley R."/>
            <person name="Andreopoulos W."/>
            <person name="Labutti K."/>
            <person name="Pangilinan J."/>
            <person name="Ruiz-Duenas F.J."/>
            <person name="Barrasa J.M."/>
            <person name="Sanchez-Garcia M."/>
            <person name="Camarero S."/>
            <person name="Miyauchi S."/>
            <person name="Serrano A."/>
            <person name="Linde D."/>
            <person name="Babiker R."/>
            <person name="Drula E."/>
            <person name="Ayuso-Fernandez I."/>
            <person name="Pacheco R."/>
            <person name="Padilla G."/>
            <person name="Ferreira P."/>
            <person name="Barriuso J."/>
            <person name="Kellner H."/>
            <person name="Castanera R."/>
            <person name="Alfaro M."/>
            <person name="Ramirez L."/>
            <person name="Pisabarro A.G."/>
            <person name="Kuo A."/>
            <person name="Tritt A."/>
            <person name="Lipzen A."/>
            <person name="He G."/>
            <person name="Yan M."/>
            <person name="Ng V."/>
            <person name="Cullen D."/>
            <person name="Martin F."/>
            <person name="Rosso M.-N."/>
            <person name="Henrissat B."/>
            <person name="Hibbett D."/>
            <person name="Martinez A.T."/>
            <person name="Grigoriev I.V."/>
        </authorList>
    </citation>
    <scope>NUCLEOTIDE SEQUENCE</scope>
    <source>
        <strain evidence="2">ATCC 90797</strain>
    </source>
</reference>
<dbReference type="EMBL" id="MU154681">
    <property type="protein sequence ID" value="KAF9489150.1"/>
    <property type="molecule type" value="Genomic_DNA"/>
</dbReference>
<protein>
    <submittedName>
        <fullName evidence="2">Uncharacterized protein</fullName>
    </submittedName>
</protein>
<feature type="compositionally biased region" description="Polar residues" evidence="1">
    <location>
        <begin position="407"/>
        <end position="424"/>
    </location>
</feature>
<evidence type="ECO:0000313" key="3">
    <source>
        <dbReference type="Proteomes" id="UP000807025"/>
    </source>
</evidence>
<keyword evidence="3" id="KW-1185">Reference proteome</keyword>
<dbReference type="Proteomes" id="UP000807025">
    <property type="component" value="Unassembled WGS sequence"/>
</dbReference>
<gene>
    <name evidence="2" type="ORF">BDN71DRAFT_1512400</name>
</gene>